<reference evidence="2 3" key="1">
    <citation type="submission" date="2024-02" db="EMBL/GenBank/DDBJ databases">
        <authorList>
            <person name="Chen Y."/>
            <person name="Shah S."/>
            <person name="Dougan E. K."/>
            <person name="Thang M."/>
            <person name="Chan C."/>
        </authorList>
    </citation>
    <scope>NUCLEOTIDE SEQUENCE [LARGE SCALE GENOMIC DNA]</scope>
</reference>
<keyword evidence="3" id="KW-1185">Reference proteome</keyword>
<organism evidence="2 3">
    <name type="scientific">Durusdinium trenchii</name>
    <dbReference type="NCBI Taxonomy" id="1381693"/>
    <lineage>
        <taxon>Eukaryota</taxon>
        <taxon>Sar</taxon>
        <taxon>Alveolata</taxon>
        <taxon>Dinophyceae</taxon>
        <taxon>Suessiales</taxon>
        <taxon>Symbiodiniaceae</taxon>
        <taxon>Durusdinium</taxon>
    </lineage>
</organism>
<dbReference type="EMBL" id="CAXAMM010001811">
    <property type="protein sequence ID" value="CAK8993517.1"/>
    <property type="molecule type" value="Genomic_DNA"/>
</dbReference>
<feature type="non-terminal residue" evidence="2">
    <location>
        <position position="142"/>
    </location>
</feature>
<feature type="region of interest" description="Disordered" evidence="1">
    <location>
        <begin position="89"/>
        <end position="112"/>
    </location>
</feature>
<evidence type="ECO:0000256" key="1">
    <source>
        <dbReference type="SAM" id="MobiDB-lite"/>
    </source>
</evidence>
<evidence type="ECO:0000313" key="2">
    <source>
        <dbReference type="EMBL" id="CAK8993517.1"/>
    </source>
</evidence>
<accession>A0ABP0HUL8</accession>
<name>A0ABP0HUL8_9DINO</name>
<dbReference type="Proteomes" id="UP001642464">
    <property type="component" value="Unassembled WGS sequence"/>
</dbReference>
<comment type="caution">
    <text evidence="2">The sequence shown here is derived from an EMBL/GenBank/DDBJ whole genome shotgun (WGS) entry which is preliminary data.</text>
</comment>
<sequence length="142" mass="15181">MEMLLEELTSESHTGPSVHYMGVFLEDDSSMARTQESNVAGKLMAKWIPDLVKNKYNSSHATSVKKMEDAIAAEKDLATALQTQSADAGTVVPAGSSGPVTPASGPTRTLATPEFEGAAVPNFDRTVDFEEKHMADFTSSQT</sequence>
<proteinExistence type="predicted"/>
<evidence type="ECO:0000313" key="3">
    <source>
        <dbReference type="Proteomes" id="UP001642464"/>
    </source>
</evidence>
<gene>
    <name evidence="2" type="ORF">SCF082_LOCUS3533</name>
</gene>
<protein>
    <submittedName>
        <fullName evidence="2">Uncharacterized protein</fullName>
    </submittedName>
</protein>